<protein>
    <submittedName>
        <fullName evidence="1">Uncharacterized protein</fullName>
    </submittedName>
</protein>
<feature type="non-terminal residue" evidence="1">
    <location>
        <position position="91"/>
    </location>
</feature>
<accession>A0A537LTY3</accession>
<name>A0A537LTY3_9BACT</name>
<organism evidence="1 2">
    <name type="scientific">Candidatus Segetimicrobium genomatis</name>
    <dbReference type="NCBI Taxonomy" id="2569760"/>
    <lineage>
        <taxon>Bacteria</taxon>
        <taxon>Bacillati</taxon>
        <taxon>Candidatus Sysuimicrobiota</taxon>
        <taxon>Candidatus Sysuimicrobiia</taxon>
        <taxon>Candidatus Sysuimicrobiales</taxon>
        <taxon>Candidatus Segetimicrobiaceae</taxon>
        <taxon>Candidatus Segetimicrobium</taxon>
    </lineage>
</organism>
<sequence length="91" mass="10023">MIHHHGFFHLRARQNPYPAAEDGAADDGILHDAAFPQQAVFDCADDHARRRPAVRRGVNGPLRVGQIEFGSAAEQIHVRLPVGLDRPDVTP</sequence>
<gene>
    <name evidence="1" type="ORF">E6G98_04835</name>
</gene>
<dbReference type="AlphaFoldDB" id="A0A537LTY3"/>
<dbReference type="EMBL" id="VBAI01000067">
    <property type="protein sequence ID" value="TMJ11422.1"/>
    <property type="molecule type" value="Genomic_DNA"/>
</dbReference>
<proteinExistence type="predicted"/>
<reference evidence="1 2" key="1">
    <citation type="journal article" date="2019" name="Nat. Microbiol.">
        <title>Mediterranean grassland soil C-N compound turnover is dependent on rainfall and depth, and is mediated by genomically divergent microorganisms.</title>
        <authorList>
            <person name="Diamond S."/>
            <person name="Andeer P.F."/>
            <person name="Li Z."/>
            <person name="Crits-Christoph A."/>
            <person name="Burstein D."/>
            <person name="Anantharaman K."/>
            <person name="Lane K.R."/>
            <person name="Thomas B.C."/>
            <person name="Pan C."/>
            <person name="Northen T.R."/>
            <person name="Banfield J.F."/>
        </authorList>
    </citation>
    <scope>NUCLEOTIDE SEQUENCE [LARGE SCALE GENOMIC DNA]</scope>
    <source>
        <strain evidence="1">NP_1</strain>
    </source>
</reference>
<comment type="caution">
    <text evidence="1">The sequence shown here is derived from an EMBL/GenBank/DDBJ whole genome shotgun (WGS) entry which is preliminary data.</text>
</comment>
<dbReference type="Proteomes" id="UP000315217">
    <property type="component" value="Unassembled WGS sequence"/>
</dbReference>
<evidence type="ECO:0000313" key="2">
    <source>
        <dbReference type="Proteomes" id="UP000315217"/>
    </source>
</evidence>
<evidence type="ECO:0000313" key="1">
    <source>
        <dbReference type="EMBL" id="TMJ11422.1"/>
    </source>
</evidence>